<reference evidence="2 3" key="1">
    <citation type="submission" date="2022-10" db="EMBL/GenBank/DDBJ databases">
        <title>The complete genomes of actinobacterial strains from the NBC collection.</title>
        <authorList>
            <person name="Joergensen T.S."/>
            <person name="Alvarez Arevalo M."/>
            <person name="Sterndorff E.B."/>
            <person name="Faurdal D."/>
            <person name="Vuksanovic O."/>
            <person name="Mourched A.-S."/>
            <person name="Charusanti P."/>
            <person name="Shaw S."/>
            <person name="Blin K."/>
            <person name="Weber T."/>
        </authorList>
    </citation>
    <scope>NUCLEOTIDE SEQUENCE [LARGE SCALE GENOMIC DNA]</scope>
    <source>
        <strain evidence="2 3">NBC_00319</strain>
    </source>
</reference>
<dbReference type="EMBL" id="CP108021">
    <property type="protein sequence ID" value="WUM19162.1"/>
    <property type="molecule type" value="Genomic_DNA"/>
</dbReference>
<dbReference type="Pfam" id="PF13302">
    <property type="entry name" value="Acetyltransf_3"/>
    <property type="match status" value="1"/>
</dbReference>
<proteinExistence type="predicted"/>
<feature type="domain" description="N-acetyltransferase" evidence="1">
    <location>
        <begin position="15"/>
        <end position="176"/>
    </location>
</feature>
<accession>A0AAU4JZH0</accession>
<dbReference type="PANTHER" id="PTHR43441:SF10">
    <property type="entry name" value="ACETYLTRANSFERASE"/>
    <property type="match status" value="1"/>
</dbReference>
<sequence length="181" mass="19441">MDWPRTIPILTDGVITLRPLEVEDVDAVLATSLDPDSAAFTSIPSPYTRADAVEFVDASASKVWPGFEVAIADADDALIGTCGLRIRDEESAVTEIGYMVSPWARGHGIATRATVLLVDYSWAIGARRIALDAHADNPASRRVAARCGFVEEGVLRSARLGKGGRRHDVVLHGLLPTDPRP</sequence>
<dbReference type="InterPro" id="IPR000182">
    <property type="entry name" value="GNAT_dom"/>
</dbReference>
<evidence type="ECO:0000313" key="3">
    <source>
        <dbReference type="Proteomes" id="UP001432128"/>
    </source>
</evidence>
<protein>
    <submittedName>
        <fullName evidence="2">GNAT family N-acetyltransferase</fullName>
    </submittedName>
</protein>
<dbReference type="GO" id="GO:0008999">
    <property type="term" value="F:protein-N-terminal-alanine acetyltransferase activity"/>
    <property type="evidence" value="ECO:0007669"/>
    <property type="project" value="TreeGrafter"/>
</dbReference>
<organism evidence="2 3">
    <name type="scientific">Williamsia herbipolensis</name>
    <dbReference type="NCBI Taxonomy" id="1603258"/>
    <lineage>
        <taxon>Bacteria</taxon>
        <taxon>Bacillati</taxon>
        <taxon>Actinomycetota</taxon>
        <taxon>Actinomycetes</taxon>
        <taxon>Mycobacteriales</taxon>
        <taxon>Nocardiaceae</taxon>
        <taxon>Williamsia</taxon>
    </lineage>
</organism>
<dbReference type="AlphaFoldDB" id="A0AAU4JZH0"/>
<dbReference type="KEGG" id="whr:OG579_15785"/>
<dbReference type="CDD" id="cd04301">
    <property type="entry name" value="NAT_SF"/>
    <property type="match status" value="1"/>
</dbReference>
<dbReference type="RefSeq" id="WP_328856709.1">
    <property type="nucleotide sequence ID" value="NZ_CP108021.1"/>
</dbReference>
<dbReference type="InterPro" id="IPR016181">
    <property type="entry name" value="Acyl_CoA_acyltransferase"/>
</dbReference>
<name>A0AAU4JZH0_9NOCA</name>
<evidence type="ECO:0000259" key="1">
    <source>
        <dbReference type="PROSITE" id="PS51186"/>
    </source>
</evidence>
<dbReference type="Gene3D" id="3.40.630.30">
    <property type="match status" value="1"/>
</dbReference>
<keyword evidence="3" id="KW-1185">Reference proteome</keyword>
<dbReference type="InterPro" id="IPR051908">
    <property type="entry name" value="Ribosomal_N-acetyltransferase"/>
</dbReference>
<dbReference type="PROSITE" id="PS51186">
    <property type="entry name" value="GNAT"/>
    <property type="match status" value="1"/>
</dbReference>
<dbReference type="GO" id="GO:0005737">
    <property type="term" value="C:cytoplasm"/>
    <property type="evidence" value="ECO:0007669"/>
    <property type="project" value="TreeGrafter"/>
</dbReference>
<dbReference type="PANTHER" id="PTHR43441">
    <property type="entry name" value="RIBOSOMAL-PROTEIN-SERINE ACETYLTRANSFERASE"/>
    <property type="match status" value="1"/>
</dbReference>
<dbReference type="SUPFAM" id="SSF55729">
    <property type="entry name" value="Acyl-CoA N-acyltransferases (Nat)"/>
    <property type="match status" value="1"/>
</dbReference>
<evidence type="ECO:0000313" key="2">
    <source>
        <dbReference type="EMBL" id="WUM19162.1"/>
    </source>
</evidence>
<dbReference type="GO" id="GO:1990189">
    <property type="term" value="F:protein N-terminal-serine acetyltransferase activity"/>
    <property type="evidence" value="ECO:0007669"/>
    <property type="project" value="TreeGrafter"/>
</dbReference>
<gene>
    <name evidence="2" type="ORF">OG579_15785</name>
</gene>
<dbReference type="Proteomes" id="UP001432128">
    <property type="component" value="Chromosome"/>
</dbReference>